<dbReference type="SUPFAM" id="SSF47060">
    <property type="entry name" value="S15/NS1 RNA-binding domain"/>
    <property type="match status" value="1"/>
</dbReference>
<dbReference type="Gene3D" id="1.10.287.10">
    <property type="entry name" value="S15/NS1, RNA-binding"/>
    <property type="match status" value="1"/>
</dbReference>
<dbReference type="Gene3D" id="4.10.860.130">
    <property type="match status" value="1"/>
</dbReference>
<dbReference type="GO" id="GO:0005730">
    <property type="term" value="C:nucleolus"/>
    <property type="evidence" value="ECO:0007669"/>
    <property type="project" value="TreeGrafter"/>
</dbReference>
<evidence type="ECO:0000313" key="4">
    <source>
        <dbReference type="Proteomes" id="UP000789405"/>
    </source>
</evidence>
<evidence type="ECO:0000256" key="1">
    <source>
        <dbReference type="SAM" id="Coils"/>
    </source>
</evidence>
<dbReference type="InterPro" id="IPR012337">
    <property type="entry name" value="RNaseH-like_sf"/>
</dbReference>
<dbReference type="PANTHER" id="PTHR11885">
    <property type="entry name" value="RIBOSOMAL PROTEIN S15P/S13E"/>
    <property type="match status" value="1"/>
</dbReference>
<organism evidence="3 4">
    <name type="scientific">Dentiscutata erythropus</name>
    <dbReference type="NCBI Taxonomy" id="1348616"/>
    <lineage>
        <taxon>Eukaryota</taxon>
        <taxon>Fungi</taxon>
        <taxon>Fungi incertae sedis</taxon>
        <taxon>Mucoromycota</taxon>
        <taxon>Glomeromycotina</taxon>
        <taxon>Glomeromycetes</taxon>
        <taxon>Diversisporales</taxon>
        <taxon>Gigasporaceae</taxon>
        <taxon>Dentiscutata</taxon>
    </lineage>
</organism>
<dbReference type="EMBL" id="CAJVPY010021716">
    <property type="protein sequence ID" value="CAG8780544.1"/>
    <property type="molecule type" value="Genomic_DNA"/>
</dbReference>
<comment type="caution">
    <text evidence="3">The sequence shown here is derived from an EMBL/GenBank/DDBJ whole genome shotgun (WGS) entry which is preliminary data.</text>
</comment>
<dbReference type="InterPro" id="IPR023029">
    <property type="entry name" value="Ribosomal_uS15_arc_euk"/>
</dbReference>
<keyword evidence="4" id="KW-1185">Reference proteome</keyword>
<reference evidence="3" key="1">
    <citation type="submission" date="2021-06" db="EMBL/GenBank/DDBJ databases">
        <authorList>
            <person name="Kallberg Y."/>
            <person name="Tangrot J."/>
            <person name="Rosling A."/>
        </authorList>
    </citation>
    <scope>NUCLEOTIDE SEQUENCE</scope>
    <source>
        <strain evidence="3">MA453B</strain>
    </source>
</reference>
<proteinExistence type="predicted"/>
<protein>
    <submittedName>
        <fullName evidence="3">9598_t:CDS:1</fullName>
    </submittedName>
</protein>
<sequence length="665" mass="76371">GGRPQEDICDKYDVVDNGKGKHRGACCRYCSTSWARGRAQDIKSHLALKCKERVPRKVQTKLLWDIQISVFDCIYFKDYTKILNPGYNSPKRTSLASSILDKEAVNITLKIEKELSKSENLTLCVDSWCIPMKHSIYAFVIITDNRKQYVHLLCNFSIYSHTANFNAEKILEVLEKVGPEKFVTVVSDAESAMIGANSICCLPYAQKVLSNCQAIISFFRKSYIAGAALREKIVSSFTVGGNLKSTAILFHSNIRSVLEQEPQVFDRSITVKNLITNRQFWIDVEQLRNILGPVKRAVKDVKFRTTLLADVFVELIKMAIAIQGTSVLYNNQFWHDSYRGNFLEPGVYKTHIQKKAIEVWKQLGGGDISADFLKAQINLYKNKKYPFDNEFVASVDTITNWWMFIDLKKNEEHIKCLATKLHSISPHNAACEHVFIENIKLELNYVDQDICQEDFISIFNKIASSMEDRSDLFSEKDSFSYIEELSEQIERDVKELSELEDLVEENSTNLEVENLINLLSNLKINKSDANKEIVYRNKDFNINDILGLLSVKIVNNILKLSCLPKKATKMRTTSQDICEQILKLAKKSLTPSELCIHLWNLYNFKPVKDITMNKILRILKSHGLAPKISEDLYHLIKKAIAVRKHLEYNHHDRDAKFRLMLIKSR</sequence>
<dbReference type="SUPFAM" id="SSF53098">
    <property type="entry name" value="Ribonuclease H-like"/>
    <property type="match status" value="1"/>
</dbReference>
<dbReference type="GO" id="GO:0022627">
    <property type="term" value="C:cytosolic small ribosomal subunit"/>
    <property type="evidence" value="ECO:0007669"/>
    <property type="project" value="TreeGrafter"/>
</dbReference>
<feature type="domain" description="DUF659" evidence="2">
    <location>
        <begin position="90"/>
        <end position="207"/>
    </location>
</feature>
<feature type="non-terminal residue" evidence="3">
    <location>
        <position position="665"/>
    </location>
</feature>
<feature type="coiled-coil region" evidence="1">
    <location>
        <begin position="482"/>
        <end position="532"/>
    </location>
</feature>
<accession>A0A9N9P3A3</accession>
<dbReference type="GO" id="GO:0070181">
    <property type="term" value="F:small ribosomal subunit rRNA binding"/>
    <property type="evidence" value="ECO:0007669"/>
    <property type="project" value="TreeGrafter"/>
</dbReference>
<keyword evidence="1" id="KW-0175">Coiled coil</keyword>
<evidence type="ECO:0000313" key="3">
    <source>
        <dbReference type="EMBL" id="CAG8780544.1"/>
    </source>
</evidence>
<dbReference type="InterPro" id="IPR009068">
    <property type="entry name" value="uS15_NS1_RNA-bd_sf"/>
</dbReference>
<feature type="non-terminal residue" evidence="3">
    <location>
        <position position="1"/>
    </location>
</feature>
<dbReference type="PANTHER" id="PTHR11885:SF6">
    <property type="entry name" value="SMALL RIBOSOMAL SUBUNIT PROTEIN US15"/>
    <property type="match status" value="1"/>
</dbReference>
<dbReference type="Proteomes" id="UP000789405">
    <property type="component" value="Unassembled WGS sequence"/>
</dbReference>
<name>A0A9N9P3A3_9GLOM</name>
<dbReference type="OrthoDB" id="2447089at2759"/>
<dbReference type="GO" id="GO:0003735">
    <property type="term" value="F:structural constituent of ribosome"/>
    <property type="evidence" value="ECO:0007669"/>
    <property type="project" value="TreeGrafter"/>
</dbReference>
<evidence type="ECO:0000259" key="2">
    <source>
        <dbReference type="Pfam" id="PF04937"/>
    </source>
</evidence>
<gene>
    <name evidence="3" type="ORF">DERYTH_LOCUS19593</name>
</gene>
<dbReference type="AlphaFoldDB" id="A0A9N9P3A3"/>
<dbReference type="InterPro" id="IPR007021">
    <property type="entry name" value="DUF659"/>
</dbReference>
<dbReference type="Pfam" id="PF04937">
    <property type="entry name" value="DUF659"/>
    <property type="match status" value="1"/>
</dbReference>